<comment type="cofactor">
    <cofactor evidence="4 5">
        <name>pyridoxal 5'-phosphate</name>
        <dbReference type="ChEBI" id="CHEBI:597326"/>
    </cofactor>
</comment>
<dbReference type="KEGG" id="ehx:EMIHUDRAFT_61628"/>
<feature type="binding site" evidence="4">
    <location>
        <position position="309"/>
    </location>
    <ligand>
        <name>pyridoxal 5'-phosphate</name>
        <dbReference type="ChEBI" id="CHEBI:597326"/>
    </ligand>
</feature>
<evidence type="ECO:0000256" key="4">
    <source>
        <dbReference type="HAMAP-Rule" id="MF_03017"/>
    </source>
</evidence>
<dbReference type="STRING" id="2903.R1C732"/>
<comment type="catalytic activity">
    <reaction evidence="5">
        <text>3-hydroxy-L-kynurenine + H2O = 3-hydroxyanthranilate + L-alanine + H(+)</text>
        <dbReference type="Rhea" id="RHEA:25143"/>
        <dbReference type="ChEBI" id="CHEBI:15377"/>
        <dbReference type="ChEBI" id="CHEBI:15378"/>
        <dbReference type="ChEBI" id="CHEBI:36559"/>
        <dbReference type="ChEBI" id="CHEBI:57972"/>
        <dbReference type="ChEBI" id="CHEBI:58125"/>
        <dbReference type="EC" id="3.7.1.3"/>
    </reaction>
</comment>
<dbReference type="SUPFAM" id="SSF53383">
    <property type="entry name" value="PLP-dependent transferases"/>
    <property type="match status" value="1"/>
</dbReference>
<reference evidence="7" key="2">
    <citation type="submission" date="2024-10" db="UniProtKB">
        <authorList>
            <consortium name="EnsemblProtists"/>
        </authorList>
    </citation>
    <scope>IDENTIFICATION</scope>
</reference>
<keyword evidence="8" id="KW-1185">Reference proteome</keyword>
<feature type="compositionally biased region" description="Basic and acidic residues" evidence="6">
    <location>
        <begin position="321"/>
        <end position="336"/>
    </location>
</feature>
<keyword evidence="3 4" id="KW-0663">Pyridoxal phosphate</keyword>
<dbReference type="OMA" id="LPGWNSH"/>
<comment type="pathway">
    <text evidence="4 5">Amino-acid degradation; L-kynurenine degradation; L-alanine and anthranilate from L-kynurenine: step 1/1.</text>
</comment>
<evidence type="ECO:0000313" key="8">
    <source>
        <dbReference type="Proteomes" id="UP000013827"/>
    </source>
</evidence>
<feature type="binding site" evidence="4">
    <location>
        <position position="248"/>
    </location>
    <ligand>
        <name>pyridoxal 5'-phosphate</name>
        <dbReference type="ChEBI" id="CHEBI:597326"/>
    </ligand>
</feature>
<dbReference type="EC" id="3.7.1.3" evidence="4 5"/>
<dbReference type="GO" id="GO:0097053">
    <property type="term" value="P:L-kynurenine catabolic process"/>
    <property type="evidence" value="ECO:0007669"/>
    <property type="project" value="UniProtKB-UniRule"/>
</dbReference>
<dbReference type="InterPro" id="IPR015421">
    <property type="entry name" value="PyrdxlP-dep_Trfase_major"/>
</dbReference>
<evidence type="ECO:0000256" key="5">
    <source>
        <dbReference type="PIRNR" id="PIRNR038800"/>
    </source>
</evidence>
<dbReference type="InterPro" id="IPR015422">
    <property type="entry name" value="PyrdxlP-dep_Trfase_small"/>
</dbReference>
<dbReference type="InterPro" id="IPR015424">
    <property type="entry name" value="PyrdxlP-dep_Trfase"/>
</dbReference>
<keyword evidence="4 5" id="KW-0963">Cytoplasm</keyword>
<dbReference type="UniPathway" id="UPA00253">
    <property type="reaction ID" value="UER00329"/>
</dbReference>
<dbReference type="HOGENOM" id="CLU_003433_4_0_1"/>
<dbReference type="InterPro" id="IPR010111">
    <property type="entry name" value="Kynureninase"/>
</dbReference>
<dbReference type="RefSeq" id="XP_005770862.1">
    <property type="nucleotide sequence ID" value="XM_005770805.1"/>
</dbReference>
<dbReference type="GO" id="GO:0043420">
    <property type="term" value="P:anthranilate metabolic process"/>
    <property type="evidence" value="ECO:0007669"/>
    <property type="project" value="UniProtKB-UniRule"/>
</dbReference>
<dbReference type="Gene3D" id="3.40.640.10">
    <property type="entry name" value="Type I PLP-dependent aspartate aminotransferase-like (Major domain)"/>
    <property type="match status" value="1"/>
</dbReference>
<feature type="binding site" evidence="4">
    <location>
        <position position="143"/>
    </location>
    <ligand>
        <name>pyridoxal 5'-phosphate</name>
        <dbReference type="ChEBI" id="CHEBI:597326"/>
    </ligand>
</feature>
<dbReference type="HAMAP" id="MF_01970">
    <property type="entry name" value="Kynureninase"/>
    <property type="match status" value="1"/>
</dbReference>
<dbReference type="GO" id="GO:0005737">
    <property type="term" value="C:cytoplasm"/>
    <property type="evidence" value="ECO:0007669"/>
    <property type="project" value="UniProtKB-SubCell"/>
</dbReference>
<dbReference type="Gene3D" id="3.90.1150.10">
    <property type="entry name" value="Aspartate Aminotransferase, domain 1"/>
    <property type="match status" value="1"/>
</dbReference>
<keyword evidence="2 4" id="KW-0378">Hydrolase</keyword>
<dbReference type="UniPathway" id="UPA00334">
    <property type="reaction ID" value="UER00455"/>
</dbReference>
<dbReference type="GO" id="GO:0019441">
    <property type="term" value="P:L-tryptophan catabolic process to kynurenine"/>
    <property type="evidence" value="ECO:0007669"/>
    <property type="project" value="TreeGrafter"/>
</dbReference>
<protein>
    <recommendedName>
        <fullName evidence="4 5">Kynureninase</fullName>
        <ecNumber evidence="4 5">3.7.1.3</ecNumber>
    </recommendedName>
    <alternativeName>
        <fullName evidence="4">L-kynurenine hydrolase</fullName>
    </alternativeName>
</protein>
<dbReference type="Pfam" id="PF22580">
    <property type="entry name" value="KYNU_C"/>
    <property type="match status" value="1"/>
</dbReference>
<dbReference type="PaxDb" id="2903-EOD18433"/>
<dbReference type="PANTHER" id="PTHR14084">
    <property type="entry name" value="KYNURENINASE"/>
    <property type="match status" value="1"/>
</dbReference>
<dbReference type="GO" id="GO:0030170">
    <property type="term" value="F:pyridoxal phosphate binding"/>
    <property type="evidence" value="ECO:0007669"/>
    <property type="project" value="UniProtKB-UniRule"/>
</dbReference>
<gene>
    <name evidence="4" type="primary">KYNU</name>
</gene>
<sequence length="483" mass="51201">MAADAAQDQGPEDVGSYLREISEVNGAALASAACARALDAASTFSARSHFAIPPHRPSAASDGGGGEAEPSVYLTGHSLGLQPRSAQGAVMCELTKWAERGVAGHFEGELPWASCEEAVVPLLGELVGAADATLEVAAMNSLTVNLHLLMAAFYRPSAGRAGILIEAGAFPSDRYAVASQVRHHGHDPAEWLTEVAPREESGLLSTHDLLAAIDTLQDSLALAIARGVRRINSSRAARSEPPILLGLDLAHAAGNVPLSLHDWGVDFAAWCTYKYLNAGAGCLGAIFVHSRHAADDGALCPALRRLTGWWGVPHAPGPRFEMRRGRLEGPSARRDGAPASHEPLRRRHGFDAAPGAAGFACSNVNPLMPAGYLELLLHEEELTVPRAAAQAQPARCGIRIITPADPRRRGCQLSLRAESGSGPPGAMRELEAALLSRGVVVDAREPDIVRAAPVPLYNSYEDVRVFVLRLADALVELARRWEK</sequence>
<comment type="subunit">
    <text evidence="4 5">Homodimer.</text>
</comment>
<evidence type="ECO:0000256" key="6">
    <source>
        <dbReference type="SAM" id="MobiDB-lite"/>
    </source>
</evidence>
<reference evidence="8" key="1">
    <citation type="journal article" date="2013" name="Nature">
        <title>Pan genome of the phytoplankton Emiliania underpins its global distribution.</title>
        <authorList>
            <person name="Read B.A."/>
            <person name="Kegel J."/>
            <person name="Klute M.J."/>
            <person name="Kuo A."/>
            <person name="Lefebvre S.C."/>
            <person name="Maumus F."/>
            <person name="Mayer C."/>
            <person name="Miller J."/>
            <person name="Monier A."/>
            <person name="Salamov A."/>
            <person name="Young J."/>
            <person name="Aguilar M."/>
            <person name="Claverie J.M."/>
            <person name="Frickenhaus S."/>
            <person name="Gonzalez K."/>
            <person name="Herman E.K."/>
            <person name="Lin Y.C."/>
            <person name="Napier J."/>
            <person name="Ogata H."/>
            <person name="Sarno A.F."/>
            <person name="Shmutz J."/>
            <person name="Schroeder D."/>
            <person name="de Vargas C."/>
            <person name="Verret F."/>
            <person name="von Dassow P."/>
            <person name="Valentin K."/>
            <person name="Van de Peer Y."/>
            <person name="Wheeler G."/>
            <person name="Dacks J.B."/>
            <person name="Delwiche C.F."/>
            <person name="Dyhrman S.T."/>
            <person name="Glockner G."/>
            <person name="John U."/>
            <person name="Richards T."/>
            <person name="Worden A.Z."/>
            <person name="Zhang X."/>
            <person name="Grigoriev I.V."/>
            <person name="Allen A.E."/>
            <person name="Bidle K."/>
            <person name="Borodovsky M."/>
            <person name="Bowler C."/>
            <person name="Brownlee C."/>
            <person name="Cock J.M."/>
            <person name="Elias M."/>
            <person name="Gladyshev V.N."/>
            <person name="Groth M."/>
            <person name="Guda C."/>
            <person name="Hadaegh A."/>
            <person name="Iglesias-Rodriguez M.D."/>
            <person name="Jenkins J."/>
            <person name="Jones B.M."/>
            <person name="Lawson T."/>
            <person name="Leese F."/>
            <person name="Lindquist E."/>
            <person name="Lobanov A."/>
            <person name="Lomsadze A."/>
            <person name="Malik S.B."/>
            <person name="Marsh M.E."/>
            <person name="Mackinder L."/>
            <person name="Mock T."/>
            <person name="Mueller-Roeber B."/>
            <person name="Pagarete A."/>
            <person name="Parker M."/>
            <person name="Probert I."/>
            <person name="Quesneville H."/>
            <person name="Raines C."/>
            <person name="Rensing S.A."/>
            <person name="Riano-Pachon D.M."/>
            <person name="Richier S."/>
            <person name="Rokitta S."/>
            <person name="Shiraiwa Y."/>
            <person name="Soanes D.M."/>
            <person name="van der Giezen M."/>
            <person name="Wahlund T.M."/>
            <person name="Williams B."/>
            <person name="Wilson W."/>
            <person name="Wolfe G."/>
            <person name="Wurch L.L."/>
        </authorList>
    </citation>
    <scope>NUCLEOTIDE SEQUENCE</scope>
</reference>
<comment type="caution">
    <text evidence="4">Lacks conserved residue(s) required for the propagation of feature annotation.</text>
</comment>
<comment type="catalytic activity">
    <reaction evidence="4 5">
        <text>L-kynurenine + H2O = anthranilate + L-alanine + H(+)</text>
        <dbReference type="Rhea" id="RHEA:16813"/>
        <dbReference type="ChEBI" id="CHEBI:15377"/>
        <dbReference type="ChEBI" id="CHEBI:15378"/>
        <dbReference type="ChEBI" id="CHEBI:16567"/>
        <dbReference type="ChEBI" id="CHEBI:57959"/>
        <dbReference type="ChEBI" id="CHEBI:57972"/>
        <dbReference type="EC" id="3.7.1.3"/>
    </reaction>
</comment>
<dbReference type="GO" id="GO:0019805">
    <property type="term" value="P:quinolinate biosynthetic process"/>
    <property type="evidence" value="ECO:0007669"/>
    <property type="project" value="UniProtKB-UniRule"/>
</dbReference>
<feature type="binding site" evidence="4">
    <location>
        <position position="251"/>
    </location>
    <ligand>
        <name>pyridoxal 5'-phosphate</name>
        <dbReference type="ChEBI" id="CHEBI:597326"/>
    </ligand>
</feature>
<accession>A0A0D3J4J8</accession>
<evidence type="ECO:0000256" key="2">
    <source>
        <dbReference type="ARBA" id="ARBA00022801"/>
    </source>
</evidence>
<comment type="pathway">
    <text evidence="4 5">Cofactor biosynthesis; NAD(+) biosynthesis; quinolinate from L-kynurenine: step 2/3.</text>
</comment>
<evidence type="ECO:0000313" key="7">
    <source>
        <dbReference type="EnsemblProtists" id="EOD18433"/>
    </source>
</evidence>
<dbReference type="GO" id="GO:0030429">
    <property type="term" value="F:kynureninase activity"/>
    <property type="evidence" value="ECO:0007669"/>
    <property type="project" value="UniProtKB-UniRule"/>
</dbReference>
<comment type="function">
    <text evidence="4 5">Catalyzes the cleavage of L-kynurenine (L-Kyn) and L-3-hydroxykynurenine (L-3OHKyn) into anthranilic acid (AA) and 3-hydroxyanthranilic acid (3-OHAA), respectively.</text>
</comment>
<dbReference type="AlphaFoldDB" id="A0A0D3J4J8"/>
<comment type="subcellular location">
    <subcellularLocation>
        <location evidence="4 5">Cytoplasm</location>
    </subcellularLocation>
</comment>
<dbReference type="GO" id="GO:0034354">
    <property type="term" value="P:'de novo' NAD+ biosynthetic process from L-tryptophan"/>
    <property type="evidence" value="ECO:0007669"/>
    <property type="project" value="UniProtKB-UniRule"/>
</dbReference>
<feature type="binding site" evidence="4">
    <location>
        <position position="273"/>
    </location>
    <ligand>
        <name>pyridoxal 5'-phosphate</name>
        <dbReference type="ChEBI" id="CHEBI:597326"/>
    </ligand>
</feature>
<evidence type="ECO:0000256" key="3">
    <source>
        <dbReference type="ARBA" id="ARBA00022898"/>
    </source>
</evidence>
<dbReference type="PIRSF" id="PIRSF038800">
    <property type="entry name" value="KYNU"/>
    <property type="match status" value="1"/>
</dbReference>
<feature type="modified residue" description="N6-(pyridoxal phosphate)lysine" evidence="4">
    <location>
        <position position="274"/>
    </location>
</feature>
<proteinExistence type="inferred from homology"/>
<dbReference type="PANTHER" id="PTHR14084:SF0">
    <property type="entry name" value="KYNURENINASE"/>
    <property type="match status" value="1"/>
</dbReference>
<organism evidence="7 8">
    <name type="scientific">Emiliania huxleyi (strain CCMP1516)</name>
    <dbReference type="NCBI Taxonomy" id="280463"/>
    <lineage>
        <taxon>Eukaryota</taxon>
        <taxon>Haptista</taxon>
        <taxon>Haptophyta</taxon>
        <taxon>Prymnesiophyceae</taxon>
        <taxon>Isochrysidales</taxon>
        <taxon>Noelaerhabdaceae</taxon>
        <taxon>Emiliania</taxon>
    </lineage>
</organism>
<dbReference type="Proteomes" id="UP000013827">
    <property type="component" value="Unassembled WGS sequence"/>
</dbReference>
<comment type="similarity">
    <text evidence="4 5">Belongs to the kynureninase family.</text>
</comment>
<dbReference type="eggNOG" id="KOG3846">
    <property type="taxonomic scope" value="Eukaryota"/>
</dbReference>
<name>A0A0D3J4J8_EMIH1</name>
<feature type="binding site" evidence="4">
    <location>
        <begin position="170"/>
        <end position="173"/>
    </location>
    <ligand>
        <name>pyridoxal 5'-phosphate</name>
        <dbReference type="ChEBI" id="CHEBI:597326"/>
    </ligand>
</feature>
<evidence type="ECO:0000256" key="1">
    <source>
        <dbReference type="ARBA" id="ARBA00022642"/>
    </source>
</evidence>
<keyword evidence="1 4" id="KW-0662">Pyridine nucleotide biosynthesis</keyword>
<dbReference type="EnsemblProtists" id="EOD18433">
    <property type="protein sequence ID" value="EOD18433"/>
    <property type="gene ID" value="EMIHUDRAFT_61628"/>
</dbReference>
<feature type="binding site" evidence="4">
    <location>
        <position position="142"/>
    </location>
    <ligand>
        <name>pyridoxal 5'-phosphate</name>
        <dbReference type="ChEBI" id="CHEBI:597326"/>
    </ligand>
</feature>
<feature type="region of interest" description="Disordered" evidence="6">
    <location>
        <begin position="321"/>
        <end position="345"/>
    </location>
</feature>